<dbReference type="Gene3D" id="1.20.5.1200">
    <property type="entry name" value="Alpha-tocopherol transfer"/>
    <property type="match status" value="1"/>
</dbReference>
<proteinExistence type="predicted"/>
<dbReference type="EMBL" id="BMAW01058601">
    <property type="protein sequence ID" value="GFT17097.1"/>
    <property type="molecule type" value="Genomic_DNA"/>
</dbReference>
<dbReference type="SUPFAM" id="SSF52087">
    <property type="entry name" value="CRAL/TRIO domain"/>
    <property type="match status" value="1"/>
</dbReference>
<gene>
    <name evidence="2" type="primary">Ttpal</name>
    <name evidence="2" type="ORF">NPIL_306311</name>
</gene>
<evidence type="ECO:0000313" key="3">
    <source>
        <dbReference type="Proteomes" id="UP000887013"/>
    </source>
</evidence>
<feature type="domain" description="CRAL-TRIO" evidence="1">
    <location>
        <begin position="153"/>
        <end position="315"/>
    </location>
</feature>
<reference evidence="2" key="1">
    <citation type="submission" date="2020-08" db="EMBL/GenBank/DDBJ databases">
        <title>Multicomponent nature underlies the extraordinary mechanical properties of spider dragline silk.</title>
        <authorList>
            <person name="Kono N."/>
            <person name="Nakamura H."/>
            <person name="Mori M."/>
            <person name="Yoshida Y."/>
            <person name="Ohtoshi R."/>
            <person name="Malay A.D."/>
            <person name="Moran D.A.P."/>
            <person name="Tomita M."/>
            <person name="Numata K."/>
            <person name="Arakawa K."/>
        </authorList>
    </citation>
    <scope>NUCLEOTIDE SEQUENCE</scope>
</reference>
<dbReference type="PRINTS" id="PR00180">
    <property type="entry name" value="CRETINALDHBP"/>
</dbReference>
<name>A0A8X6TJR4_NEPPI</name>
<dbReference type="GO" id="GO:1902936">
    <property type="term" value="F:phosphatidylinositol bisphosphate binding"/>
    <property type="evidence" value="ECO:0007669"/>
    <property type="project" value="TreeGrafter"/>
</dbReference>
<dbReference type="InterPro" id="IPR036865">
    <property type="entry name" value="CRAL-TRIO_dom_sf"/>
</dbReference>
<dbReference type="Proteomes" id="UP000887013">
    <property type="component" value="Unassembled WGS sequence"/>
</dbReference>
<dbReference type="Pfam" id="PF03765">
    <property type="entry name" value="CRAL_TRIO_N"/>
    <property type="match status" value="1"/>
</dbReference>
<comment type="caution">
    <text evidence="2">The sequence shown here is derived from an EMBL/GenBank/DDBJ whole genome shotgun (WGS) entry which is preliminary data.</text>
</comment>
<evidence type="ECO:0000259" key="1">
    <source>
        <dbReference type="PROSITE" id="PS50191"/>
    </source>
</evidence>
<protein>
    <submittedName>
        <fullName evidence="2">Alpha-tocopherol transfer protein-like</fullName>
    </submittedName>
</protein>
<dbReference type="PROSITE" id="PS50191">
    <property type="entry name" value="CRAL_TRIO"/>
    <property type="match status" value="1"/>
</dbReference>
<dbReference type="CDD" id="cd00170">
    <property type="entry name" value="SEC14"/>
    <property type="match status" value="1"/>
</dbReference>
<accession>A0A8X6TJR4</accession>
<dbReference type="Gene3D" id="3.40.525.10">
    <property type="entry name" value="CRAL-TRIO lipid binding domain"/>
    <property type="match status" value="1"/>
</dbReference>
<dbReference type="SUPFAM" id="SSF46938">
    <property type="entry name" value="CRAL/TRIO N-terminal domain"/>
    <property type="match status" value="1"/>
</dbReference>
<dbReference type="Gene3D" id="1.10.8.20">
    <property type="entry name" value="N-terminal domain of phosphatidylinositol transfer protein sec14p"/>
    <property type="match status" value="1"/>
</dbReference>
<dbReference type="GO" id="GO:0016020">
    <property type="term" value="C:membrane"/>
    <property type="evidence" value="ECO:0007669"/>
    <property type="project" value="TreeGrafter"/>
</dbReference>
<dbReference type="PANTHER" id="PTHR10174">
    <property type="entry name" value="ALPHA-TOCOPHEROL TRANSFER PROTEIN-RELATED"/>
    <property type="match status" value="1"/>
</dbReference>
<dbReference type="Pfam" id="PF00650">
    <property type="entry name" value="CRAL_TRIO"/>
    <property type="match status" value="1"/>
</dbReference>
<sequence>MPIVDSHWGKNKYNIQKSPAKNERFISKKRTRHLPFSSRKVVLENKIMPVEPTKILEPVDALPYELDYMTDDLRKRAKSELFEDEDTRVHSLKLLRTMLKEEKGLCWQDDDLFLLSFLRARKFDVKRAFSVMKNFYSVMGKHHELYSNFNYADVKRTLEEGSVGFLPYRDEEGCVVLIISTRTWNPYDNSLADIMRALTSGLVNAIRSPSTQVAGFKVIVDFSGFTLRHLPHVSPSYLWLFAEALQNCFPGRFRAVHIVNEGHLFTYIWAVLKQLLTKKLKDRFHFHGKNVKKLHKYFSPSILPAEYEGELPAFNNSEWAKHVESTAEEITKTFSYGYEKHRKIR</sequence>
<dbReference type="OrthoDB" id="7837562at2759"/>
<dbReference type="InterPro" id="IPR001251">
    <property type="entry name" value="CRAL-TRIO_dom"/>
</dbReference>
<evidence type="ECO:0000313" key="2">
    <source>
        <dbReference type="EMBL" id="GFT17097.1"/>
    </source>
</evidence>
<dbReference type="InterPro" id="IPR011074">
    <property type="entry name" value="CRAL/TRIO_N_dom"/>
</dbReference>
<keyword evidence="3" id="KW-1185">Reference proteome</keyword>
<dbReference type="InterPro" id="IPR036273">
    <property type="entry name" value="CRAL/TRIO_N_dom_sf"/>
</dbReference>
<dbReference type="SMART" id="SM00516">
    <property type="entry name" value="SEC14"/>
    <property type="match status" value="1"/>
</dbReference>
<dbReference type="SMART" id="SM01100">
    <property type="entry name" value="CRAL_TRIO_N"/>
    <property type="match status" value="1"/>
</dbReference>
<dbReference type="AlphaFoldDB" id="A0A8X6TJR4"/>
<organism evidence="2 3">
    <name type="scientific">Nephila pilipes</name>
    <name type="common">Giant wood spider</name>
    <name type="synonym">Nephila maculata</name>
    <dbReference type="NCBI Taxonomy" id="299642"/>
    <lineage>
        <taxon>Eukaryota</taxon>
        <taxon>Metazoa</taxon>
        <taxon>Ecdysozoa</taxon>
        <taxon>Arthropoda</taxon>
        <taxon>Chelicerata</taxon>
        <taxon>Arachnida</taxon>
        <taxon>Araneae</taxon>
        <taxon>Araneomorphae</taxon>
        <taxon>Entelegynae</taxon>
        <taxon>Araneoidea</taxon>
        <taxon>Nephilidae</taxon>
        <taxon>Nephila</taxon>
    </lineage>
</organism>
<dbReference type="PANTHER" id="PTHR10174:SF208">
    <property type="entry name" value="CRAL-TRIO DOMAIN-CONTAINING PROTEIN DDB_G0278031"/>
    <property type="match status" value="1"/>
</dbReference>